<dbReference type="Proteomes" id="UP001165082">
    <property type="component" value="Unassembled WGS sequence"/>
</dbReference>
<proteinExistence type="predicted"/>
<dbReference type="OrthoDB" id="155883at2759"/>
<evidence type="ECO:0000313" key="2">
    <source>
        <dbReference type="Proteomes" id="UP001165082"/>
    </source>
</evidence>
<comment type="caution">
    <text evidence="1">The sequence shown here is derived from an EMBL/GenBank/DDBJ whole genome shotgun (WGS) entry which is preliminary data.</text>
</comment>
<evidence type="ECO:0000313" key="1">
    <source>
        <dbReference type="EMBL" id="GMH70561.1"/>
    </source>
</evidence>
<feature type="non-terminal residue" evidence="1">
    <location>
        <position position="1"/>
    </location>
</feature>
<accession>A0A9W7AHA6</accession>
<organism evidence="1 2">
    <name type="scientific">Triparma retinervis</name>
    <dbReference type="NCBI Taxonomy" id="2557542"/>
    <lineage>
        <taxon>Eukaryota</taxon>
        <taxon>Sar</taxon>
        <taxon>Stramenopiles</taxon>
        <taxon>Ochrophyta</taxon>
        <taxon>Bolidophyceae</taxon>
        <taxon>Parmales</taxon>
        <taxon>Triparmaceae</taxon>
        <taxon>Triparma</taxon>
    </lineage>
</organism>
<dbReference type="EMBL" id="BRXZ01002804">
    <property type="protein sequence ID" value="GMH70561.1"/>
    <property type="molecule type" value="Genomic_DNA"/>
</dbReference>
<name>A0A9W7AHA6_9STRA</name>
<sequence length="112" mass="12226">YRAESSPPLPHASALCDSLARLSAFLAACAGGAVFCGGEERRALDTMLAACDGNAFERGSTEKIRRRRIFKFLKGMREIKGVAKREKDIEKNWDWENGGVEISNKNHPGGAS</sequence>
<dbReference type="AlphaFoldDB" id="A0A9W7AHA6"/>
<reference evidence="1" key="1">
    <citation type="submission" date="2022-07" db="EMBL/GenBank/DDBJ databases">
        <title>Genome analysis of Parmales, a sister group of diatoms, reveals the evolutionary specialization of diatoms from phago-mixotrophs to photoautotrophs.</title>
        <authorList>
            <person name="Ban H."/>
            <person name="Sato S."/>
            <person name="Yoshikawa S."/>
            <person name="Kazumasa Y."/>
            <person name="Nakamura Y."/>
            <person name="Ichinomiya M."/>
            <person name="Saitoh K."/>
            <person name="Sato N."/>
            <person name="Blanc-Mathieu R."/>
            <person name="Endo H."/>
            <person name="Kuwata A."/>
            <person name="Ogata H."/>
        </authorList>
    </citation>
    <scope>NUCLEOTIDE SEQUENCE</scope>
</reference>
<keyword evidence="2" id="KW-1185">Reference proteome</keyword>
<gene>
    <name evidence="1" type="ORF">TrRE_jg2155</name>
</gene>
<protein>
    <submittedName>
        <fullName evidence="1">Uncharacterized protein</fullName>
    </submittedName>
</protein>